<keyword evidence="2 6" id="KW-0547">Nucleotide-binding</keyword>
<keyword evidence="3 8" id="KW-0418">Kinase</keyword>
<evidence type="ECO:0000256" key="1">
    <source>
        <dbReference type="ARBA" id="ARBA00022679"/>
    </source>
</evidence>
<dbReference type="InterPro" id="IPR015943">
    <property type="entry name" value="WD40/YVTN_repeat-like_dom_sf"/>
</dbReference>
<dbReference type="EMBL" id="JARRAG010000001">
    <property type="protein sequence ID" value="MDG3003652.1"/>
    <property type="molecule type" value="Genomic_DNA"/>
</dbReference>
<evidence type="ECO:0000256" key="6">
    <source>
        <dbReference type="PROSITE-ProRule" id="PRU10141"/>
    </source>
</evidence>
<dbReference type="InterPro" id="IPR000719">
    <property type="entry name" value="Prot_kinase_dom"/>
</dbReference>
<comment type="caution">
    <text evidence="8">The sequence shown here is derived from an EMBL/GenBank/DDBJ whole genome shotgun (WGS) entry which is preliminary data.</text>
</comment>
<dbReference type="SMART" id="SM00220">
    <property type="entry name" value="S_TKc"/>
    <property type="match status" value="1"/>
</dbReference>
<sequence length="736" mass="79274">MESGTPTAPTDATGEFRVDRTAATIDHADSDATAAASKAPTPRSARVGASEGLGTVIAGRYTLVEVIGEGGMGSVYLAGQTEPVKRRVALKLIKTGMDSRGVLARFDAERQALAMMDHPNIARIYDGGVTPAGQPFFVMELVQGVPLTDYCDAKRLPVQARLELFVAVCLAVQHAHRKGIIHRDLKPGNVLVTEVDGRATPKVIDFGVAKATEQKLTDMSFADTGAIVGTPTYMSPEQADPSSMDIDTRTDVYALGVMLYELPTGSPPLDARQFKRGALLEMLRMVREVDPPRPSTKLSTAEALPNIAANRSIDPARLSKLLQGELDWVVMKALEKDRTRRYDTANGFARDIQRYLADEVVEARPPSARYRLKKFVRRHRVSVIAASAVAASLLIGEVAFAWQAKLARDQRDLAVKAEKAEAEQRGIAETARKETELALTESRGKTARMTYERAQALCEGGQADVGLLWMARSLELTPPGAEDLDYAIRASINLWGRQLNTVGRQWVTAGTISSLDWPGLRWGPQVSDVALSPDGLSVLLVGSDGIARIFEQATPTLRFVLALEADAPAGGTFRDGARYSPDGRFVALASSDGRARIWSAATGQLVGKPLVHEEPPTGVGFDPTGKLLVTTAGTKIHVWNVETGDEDGQPVDSGQPIDGVEVGADGRHLNTRTRSPGGVTVWDFTTRGRLHPLQEVDFDVETPVSARMAVGYWPAVTRGIGPSSGRRRRAVPSAPG</sequence>
<evidence type="ECO:0000256" key="5">
    <source>
        <dbReference type="PROSITE-ProRule" id="PRU00221"/>
    </source>
</evidence>
<dbReference type="Gene3D" id="2.130.10.10">
    <property type="entry name" value="YVTN repeat-like/Quinoprotein amine dehydrogenase"/>
    <property type="match status" value="1"/>
</dbReference>
<dbReference type="PROSITE" id="PS00107">
    <property type="entry name" value="PROTEIN_KINASE_ATP"/>
    <property type="match status" value="1"/>
</dbReference>
<evidence type="ECO:0000259" key="7">
    <source>
        <dbReference type="PROSITE" id="PS50011"/>
    </source>
</evidence>
<dbReference type="PROSITE" id="PS50011">
    <property type="entry name" value="PROTEIN_KINASE_DOM"/>
    <property type="match status" value="1"/>
</dbReference>
<evidence type="ECO:0000256" key="4">
    <source>
        <dbReference type="ARBA" id="ARBA00022840"/>
    </source>
</evidence>
<dbReference type="InterPro" id="IPR017441">
    <property type="entry name" value="Protein_kinase_ATP_BS"/>
</dbReference>
<dbReference type="GO" id="GO:0004674">
    <property type="term" value="F:protein serine/threonine kinase activity"/>
    <property type="evidence" value="ECO:0007669"/>
    <property type="project" value="UniProtKB-EC"/>
</dbReference>
<accession>A0ABT6F7T1</accession>
<keyword evidence="9" id="KW-1185">Reference proteome</keyword>
<dbReference type="SUPFAM" id="SSF56112">
    <property type="entry name" value="Protein kinase-like (PK-like)"/>
    <property type="match status" value="1"/>
</dbReference>
<dbReference type="EC" id="2.7.11.1" evidence="8"/>
<dbReference type="InterPro" id="IPR011009">
    <property type="entry name" value="Kinase-like_dom_sf"/>
</dbReference>
<dbReference type="SMART" id="SM00320">
    <property type="entry name" value="WD40"/>
    <property type="match status" value="3"/>
</dbReference>
<keyword evidence="1 8" id="KW-0808">Transferase</keyword>
<gene>
    <name evidence="8" type="ORF">PZE19_07720</name>
</gene>
<keyword evidence="4 6" id="KW-0067">ATP-binding</keyword>
<proteinExistence type="predicted"/>
<feature type="domain" description="Protein kinase" evidence="7">
    <location>
        <begin position="61"/>
        <end position="356"/>
    </location>
</feature>
<dbReference type="InterPro" id="IPR001680">
    <property type="entry name" value="WD40_rpt"/>
</dbReference>
<keyword evidence="5" id="KW-0853">WD repeat</keyword>
<dbReference type="Proteomes" id="UP001216907">
    <property type="component" value="Unassembled WGS sequence"/>
</dbReference>
<organism evidence="8 9">
    <name type="scientific">Paludisphaera mucosa</name>
    <dbReference type="NCBI Taxonomy" id="3030827"/>
    <lineage>
        <taxon>Bacteria</taxon>
        <taxon>Pseudomonadati</taxon>
        <taxon>Planctomycetota</taxon>
        <taxon>Planctomycetia</taxon>
        <taxon>Isosphaerales</taxon>
        <taxon>Isosphaeraceae</taxon>
        <taxon>Paludisphaera</taxon>
    </lineage>
</organism>
<dbReference type="PANTHER" id="PTHR43289">
    <property type="entry name" value="MITOGEN-ACTIVATED PROTEIN KINASE KINASE KINASE 20-RELATED"/>
    <property type="match status" value="1"/>
</dbReference>
<dbReference type="Gene3D" id="1.10.510.10">
    <property type="entry name" value="Transferase(Phosphotransferase) domain 1"/>
    <property type="match status" value="1"/>
</dbReference>
<dbReference type="Pfam" id="PF00069">
    <property type="entry name" value="Pkinase"/>
    <property type="match status" value="1"/>
</dbReference>
<reference evidence="8 9" key="1">
    <citation type="submission" date="2023-03" db="EMBL/GenBank/DDBJ databases">
        <title>Paludisphaera mucosa sp. nov. a novel planctomycete from northern fen.</title>
        <authorList>
            <person name="Ivanova A."/>
        </authorList>
    </citation>
    <scope>NUCLEOTIDE SEQUENCE [LARGE SCALE GENOMIC DNA]</scope>
    <source>
        <strain evidence="8 9">Pla2</strain>
    </source>
</reference>
<evidence type="ECO:0000313" key="8">
    <source>
        <dbReference type="EMBL" id="MDG3003652.1"/>
    </source>
</evidence>
<evidence type="ECO:0000256" key="3">
    <source>
        <dbReference type="ARBA" id="ARBA00022777"/>
    </source>
</evidence>
<feature type="repeat" description="WD" evidence="5">
    <location>
        <begin position="579"/>
        <end position="608"/>
    </location>
</feature>
<dbReference type="RefSeq" id="WP_277860002.1">
    <property type="nucleotide sequence ID" value="NZ_JARRAG010000001.1"/>
</dbReference>
<dbReference type="CDD" id="cd14014">
    <property type="entry name" value="STKc_PknB_like"/>
    <property type="match status" value="1"/>
</dbReference>
<dbReference type="PANTHER" id="PTHR43289:SF6">
    <property type="entry name" value="SERINE_THREONINE-PROTEIN KINASE NEKL-3"/>
    <property type="match status" value="1"/>
</dbReference>
<protein>
    <submittedName>
        <fullName evidence="8">Serine/threonine-protein kinase</fullName>
        <ecNumber evidence="8">2.7.11.1</ecNumber>
    </submittedName>
</protein>
<dbReference type="Pfam" id="PF00400">
    <property type="entry name" value="WD40"/>
    <property type="match status" value="1"/>
</dbReference>
<dbReference type="SUPFAM" id="SSF69322">
    <property type="entry name" value="Tricorn protease domain 2"/>
    <property type="match status" value="1"/>
</dbReference>
<dbReference type="Gene3D" id="3.30.200.20">
    <property type="entry name" value="Phosphorylase Kinase, domain 1"/>
    <property type="match status" value="1"/>
</dbReference>
<feature type="binding site" evidence="6">
    <location>
        <position position="91"/>
    </location>
    <ligand>
        <name>ATP</name>
        <dbReference type="ChEBI" id="CHEBI:30616"/>
    </ligand>
</feature>
<name>A0ABT6F7T1_9BACT</name>
<dbReference type="InterPro" id="IPR008271">
    <property type="entry name" value="Ser/Thr_kinase_AS"/>
</dbReference>
<dbReference type="PROSITE" id="PS50082">
    <property type="entry name" value="WD_REPEATS_2"/>
    <property type="match status" value="1"/>
</dbReference>
<dbReference type="PROSITE" id="PS00108">
    <property type="entry name" value="PROTEIN_KINASE_ST"/>
    <property type="match status" value="1"/>
</dbReference>
<evidence type="ECO:0000313" key="9">
    <source>
        <dbReference type="Proteomes" id="UP001216907"/>
    </source>
</evidence>
<evidence type="ECO:0000256" key="2">
    <source>
        <dbReference type="ARBA" id="ARBA00022741"/>
    </source>
</evidence>